<comment type="similarity">
    <text evidence="1">Belongs to the bacterial secretin family.</text>
</comment>
<dbReference type="PRINTS" id="PR00811">
    <property type="entry name" value="BCTERIALGSPD"/>
</dbReference>
<gene>
    <name evidence="5" type="primary">pulD_2</name>
    <name evidence="5" type="ORF">SAMEA1982600_05107</name>
</gene>
<evidence type="ECO:0000313" key="6">
    <source>
        <dbReference type="Proteomes" id="UP000077037"/>
    </source>
</evidence>
<dbReference type="AlphaFoldDB" id="A0A157RKI2"/>
<proteinExistence type="inferred from homology"/>
<evidence type="ECO:0000313" key="5">
    <source>
        <dbReference type="EMBL" id="SAI58497.1"/>
    </source>
</evidence>
<feature type="domain" description="Pilus formation protein N-terminal" evidence="4">
    <location>
        <begin position="59"/>
        <end position="134"/>
    </location>
</feature>
<reference evidence="5 6" key="1">
    <citation type="submission" date="2016-03" db="EMBL/GenBank/DDBJ databases">
        <authorList>
            <consortium name="Pathogen Informatics"/>
        </authorList>
    </citation>
    <scope>NUCLEOTIDE SEQUENCE [LARGE SCALE GENOMIC DNA]</scope>
    <source>
        <strain evidence="5 6">NCTC13364</strain>
    </source>
</reference>
<feature type="chain" id="PRO_5007615692" evidence="2">
    <location>
        <begin position="40"/>
        <end position="470"/>
    </location>
</feature>
<dbReference type="InterPro" id="IPR032789">
    <property type="entry name" value="T2SS-T3SS_pil_N"/>
</dbReference>
<feature type="signal peptide" evidence="2">
    <location>
        <begin position="1"/>
        <end position="39"/>
    </location>
</feature>
<evidence type="ECO:0000259" key="3">
    <source>
        <dbReference type="Pfam" id="PF00263"/>
    </source>
</evidence>
<dbReference type="Proteomes" id="UP000077037">
    <property type="component" value="Unassembled WGS sequence"/>
</dbReference>
<evidence type="ECO:0000259" key="4">
    <source>
        <dbReference type="Pfam" id="PF13629"/>
    </source>
</evidence>
<name>A0A157RKI2_9BORD</name>
<dbReference type="PANTHER" id="PTHR30332">
    <property type="entry name" value="PROBABLE GENERAL SECRETION PATHWAY PROTEIN D"/>
    <property type="match status" value="1"/>
</dbReference>
<dbReference type="Pfam" id="PF00263">
    <property type="entry name" value="Secretin"/>
    <property type="match status" value="1"/>
</dbReference>
<dbReference type="Pfam" id="PF13629">
    <property type="entry name" value="T2SS-T3SS_pil_N"/>
    <property type="match status" value="1"/>
</dbReference>
<dbReference type="GO" id="GO:0009306">
    <property type="term" value="P:protein secretion"/>
    <property type="evidence" value="ECO:0007669"/>
    <property type="project" value="InterPro"/>
</dbReference>
<keyword evidence="2" id="KW-0732">Signal</keyword>
<evidence type="ECO:0000256" key="1">
    <source>
        <dbReference type="RuleBase" id="RU004003"/>
    </source>
</evidence>
<sequence length="470" mass="48915">MDFLNSNEQSRMKTVQIVGRGIFLAVLGASALAGQQATAAQPRGAAAPAQPAAAAPTAAREVTLTVKGQQPLPLTSTPTRVAVGDPEVADVKVLPPGVNRPGEVMLIGRRAGTTQVRIWTRGAREPEVWTVRVASDVAAALAQRGVAMGANVDAAGGYGLVTGTAPSADLHRGAASAATAAGGGEDKVVDMSVVNTSGVVQVEVKVVEVSRSVMKDIGLNFTAGSNGPWTGGVQLAPDLASGGFFGALNYATRNFNASLRLLQTNGLARVLAEPTLVAMSGQSASFLAGGEIPVPESGGLGTQNVVYKPFGIGLTVAPTVISRDRIALKVAPEASELDYANGITIFNENNTTVIPALRTRKADTMVELGDGESYIISGLVSRNTRASVNKIPLLGDLPIIGSFFRNVQYSQDERELVIVVTPRLVRPIARGVALPMPGARQERTDSAFNAWGNYLLGPWVSDEKMPGFSQ</sequence>
<dbReference type="InterPro" id="IPR050810">
    <property type="entry name" value="Bact_Secretion_Sys_Channel"/>
</dbReference>
<accession>A0A157RKI2</accession>
<feature type="domain" description="Type II/III secretion system secretin-like" evidence="3">
    <location>
        <begin position="261"/>
        <end position="426"/>
    </location>
</feature>
<dbReference type="InterPro" id="IPR001775">
    <property type="entry name" value="GspD/PilQ"/>
</dbReference>
<dbReference type="InterPro" id="IPR004846">
    <property type="entry name" value="T2SS/T3SS_dom"/>
</dbReference>
<protein>
    <submittedName>
        <fullName evidence="5">Type II secretion system protein</fullName>
    </submittedName>
</protein>
<dbReference type="GO" id="GO:0015627">
    <property type="term" value="C:type II protein secretion system complex"/>
    <property type="evidence" value="ECO:0007669"/>
    <property type="project" value="TreeGrafter"/>
</dbReference>
<evidence type="ECO:0000256" key="2">
    <source>
        <dbReference type="SAM" id="SignalP"/>
    </source>
</evidence>
<dbReference type="EMBL" id="FKBS01000029">
    <property type="protein sequence ID" value="SAI58497.1"/>
    <property type="molecule type" value="Genomic_DNA"/>
</dbReference>
<dbReference type="PANTHER" id="PTHR30332:SF17">
    <property type="entry name" value="TYPE IV PILIATION SYSTEM PROTEIN DR_0774-RELATED"/>
    <property type="match status" value="1"/>
</dbReference>
<organism evidence="5 6">
    <name type="scientific">Bordetella ansorpii</name>
    <dbReference type="NCBI Taxonomy" id="288768"/>
    <lineage>
        <taxon>Bacteria</taxon>
        <taxon>Pseudomonadati</taxon>
        <taxon>Pseudomonadota</taxon>
        <taxon>Betaproteobacteria</taxon>
        <taxon>Burkholderiales</taxon>
        <taxon>Alcaligenaceae</taxon>
        <taxon>Bordetella</taxon>
    </lineage>
</organism>